<keyword evidence="2" id="KW-1185">Reference proteome</keyword>
<sequence>MIADKHFDPCLPLSKAPIENFPLRRSRIPTSSFNSIAHEIDLVKVQYQRNSHHPLHLGYKSYASLAPIFNHLLAKFQSLYRTTTQAHVVEGTMSKFKYSYQAFLFFPILHEEIQLPTGSDLAKLDAIAEIVLDCSGQNAHGPGQAGRSTIPIYAILCNPYLNQSKVPTVRFIKFEGASRSFFVGAEARKNSQTEVYGLYQPDVDPFMFSKSLRGICDIIFDLLLLGFIDSMKASRGLQFAFGKFDYAEEDAEKWDVSINHAEIALKKFREAAEQYQNGRLGCCDDIVEEGMQALNTAVESSPGWYPRENAMTHWNVDEIDRRP</sequence>
<organism evidence="2">
    <name type="scientific">Laccaria bicolor (strain S238N-H82 / ATCC MYA-4686)</name>
    <name type="common">Bicoloured deceiver</name>
    <name type="synonym">Laccaria laccata var. bicolor</name>
    <dbReference type="NCBI Taxonomy" id="486041"/>
    <lineage>
        <taxon>Eukaryota</taxon>
        <taxon>Fungi</taxon>
        <taxon>Dikarya</taxon>
        <taxon>Basidiomycota</taxon>
        <taxon>Agaricomycotina</taxon>
        <taxon>Agaricomycetes</taxon>
        <taxon>Agaricomycetidae</taxon>
        <taxon>Agaricales</taxon>
        <taxon>Agaricineae</taxon>
        <taxon>Hydnangiaceae</taxon>
        <taxon>Laccaria</taxon>
    </lineage>
</organism>
<reference evidence="1 2" key="1">
    <citation type="journal article" date="2008" name="Nature">
        <title>The genome of Laccaria bicolor provides insights into mycorrhizal symbiosis.</title>
        <authorList>
            <person name="Martin F."/>
            <person name="Aerts A."/>
            <person name="Ahren D."/>
            <person name="Brun A."/>
            <person name="Danchin E.G.J."/>
            <person name="Duchaussoy F."/>
            <person name="Gibon J."/>
            <person name="Kohler A."/>
            <person name="Lindquist E."/>
            <person name="Pereda V."/>
            <person name="Salamov A."/>
            <person name="Shapiro H.J."/>
            <person name="Wuyts J."/>
            <person name="Blaudez D."/>
            <person name="Buee M."/>
            <person name="Brokstein P."/>
            <person name="Canbaeck B."/>
            <person name="Cohen D."/>
            <person name="Courty P.E."/>
            <person name="Coutinho P.M."/>
            <person name="Delaruelle C."/>
            <person name="Detter J.C."/>
            <person name="Deveau A."/>
            <person name="DiFazio S."/>
            <person name="Duplessis S."/>
            <person name="Fraissinet-Tachet L."/>
            <person name="Lucic E."/>
            <person name="Frey-Klett P."/>
            <person name="Fourrey C."/>
            <person name="Feussner I."/>
            <person name="Gay G."/>
            <person name="Grimwood J."/>
            <person name="Hoegger P.J."/>
            <person name="Jain P."/>
            <person name="Kilaru S."/>
            <person name="Labbe J."/>
            <person name="Lin Y.C."/>
            <person name="Legue V."/>
            <person name="Le Tacon F."/>
            <person name="Marmeisse R."/>
            <person name="Melayah D."/>
            <person name="Montanini B."/>
            <person name="Muratet M."/>
            <person name="Nehls U."/>
            <person name="Niculita-Hirzel H."/>
            <person name="Oudot-Le Secq M.P."/>
            <person name="Peter M."/>
            <person name="Quesneville H."/>
            <person name="Rajashekar B."/>
            <person name="Reich M."/>
            <person name="Rouhier N."/>
            <person name="Schmutz J."/>
            <person name="Yin T."/>
            <person name="Chalot M."/>
            <person name="Henrissat B."/>
            <person name="Kuees U."/>
            <person name="Lucas S."/>
            <person name="Van de Peer Y."/>
            <person name="Podila G.K."/>
            <person name="Polle A."/>
            <person name="Pukkila P.J."/>
            <person name="Richardson P.M."/>
            <person name="Rouze P."/>
            <person name="Sanders I.R."/>
            <person name="Stajich J.E."/>
            <person name="Tunlid A."/>
            <person name="Tuskan G."/>
            <person name="Grigoriev I.V."/>
        </authorList>
    </citation>
    <scope>NUCLEOTIDE SEQUENCE [LARGE SCALE GENOMIC DNA]</scope>
    <source>
        <strain evidence="2">S238N-H82 / ATCC MYA-4686</strain>
    </source>
</reference>
<name>B0DB51_LACBS</name>
<gene>
    <name evidence="1" type="ORF">LACBIDRAFT_327457</name>
</gene>
<protein>
    <submittedName>
        <fullName evidence="1">Predicted protein</fullName>
    </submittedName>
</protein>
<dbReference type="RefSeq" id="XP_001881397.1">
    <property type="nucleotide sequence ID" value="XM_001881362.1"/>
</dbReference>
<accession>B0DB51</accession>
<evidence type="ECO:0000313" key="1">
    <source>
        <dbReference type="EMBL" id="EDR08327.1"/>
    </source>
</evidence>
<dbReference type="GeneID" id="6076757"/>
<dbReference type="EMBL" id="DS547102">
    <property type="protein sequence ID" value="EDR08327.1"/>
    <property type="molecule type" value="Genomic_DNA"/>
</dbReference>
<dbReference type="AlphaFoldDB" id="B0DB51"/>
<dbReference type="HOGENOM" id="CLU_860717_0_0_1"/>
<dbReference type="KEGG" id="lbc:LACBIDRAFT_327457"/>
<dbReference type="InParanoid" id="B0DB51"/>
<proteinExistence type="predicted"/>
<dbReference type="Proteomes" id="UP000001194">
    <property type="component" value="Unassembled WGS sequence"/>
</dbReference>
<evidence type="ECO:0000313" key="2">
    <source>
        <dbReference type="Proteomes" id="UP000001194"/>
    </source>
</evidence>
<dbReference type="OrthoDB" id="3264482at2759"/>